<gene>
    <name evidence="2" type="ORF">K435DRAFT_868110</name>
</gene>
<name>A0A4S8LCL1_DENBC</name>
<dbReference type="AlphaFoldDB" id="A0A4S8LCL1"/>
<feature type="compositionally biased region" description="Polar residues" evidence="1">
    <location>
        <begin position="147"/>
        <end position="168"/>
    </location>
</feature>
<dbReference type="OrthoDB" id="3012188at2759"/>
<sequence length="208" mass="22984">MSESQTKLVTCTTYHLVIARHEALPNAIPLNPPVAQSTYHFALEDVEDRGVFGALSHSLEVCLGQTHNDAVKKMSEADRTAFESAWLERLIKSAENQGARHPKRKHTQETSRSEGPARHKCNPDDSSVIDLSSDNKMNEDTPVVPQASASTSIPHSSELSSSAPTCPTRPFTQEIQTVNTKLWEGQPHTSTISMALPNLHLFYTKKKN</sequence>
<evidence type="ECO:0000313" key="2">
    <source>
        <dbReference type="EMBL" id="THU86612.1"/>
    </source>
</evidence>
<proteinExistence type="predicted"/>
<dbReference type="Proteomes" id="UP000297245">
    <property type="component" value="Unassembled WGS sequence"/>
</dbReference>
<feature type="region of interest" description="Disordered" evidence="1">
    <location>
        <begin position="94"/>
        <end position="168"/>
    </location>
</feature>
<evidence type="ECO:0000313" key="3">
    <source>
        <dbReference type="Proteomes" id="UP000297245"/>
    </source>
</evidence>
<protein>
    <submittedName>
        <fullName evidence="2">Uncharacterized protein</fullName>
    </submittedName>
</protein>
<keyword evidence="3" id="KW-1185">Reference proteome</keyword>
<dbReference type="EMBL" id="ML179489">
    <property type="protein sequence ID" value="THU86612.1"/>
    <property type="molecule type" value="Genomic_DNA"/>
</dbReference>
<evidence type="ECO:0000256" key="1">
    <source>
        <dbReference type="SAM" id="MobiDB-lite"/>
    </source>
</evidence>
<reference evidence="2 3" key="1">
    <citation type="journal article" date="2019" name="Nat. Ecol. Evol.">
        <title>Megaphylogeny resolves global patterns of mushroom evolution.</title>
        <authorList>
            <person name="Varga T."/>
            <person name="Krizsan K."/>
            <person name="Foldi C."/>
            <person name="Dima B."/>
            <person name="Sanchez-Garcia M."/>
            <person name="Sanchez-Ramirez S."/>
            <person name="Szollosi G.J."/>
            <person name="Szarkandi J.G."/>
            <person name="Papp V."/>
            <person name="Albert L."/>
            <person name="Andreopoulos W."/>
            <person name="Angelini C."/>
            <person name="Antonin V."/>
            <person name="Barry K.W."/>
            <person name="Bougher N.L."/>
            <person name="Buchanan P."/>
            <person name="Buyck B."/>
            <person name="Bense V."/>
            <person name="Catcheside P."/>
            <person name="Chovatia M."/>
            <person name="Cooper J."/>
            <person name="Damon W."/>
            <person name="Desjardin D."/>
            <person name="Finy P."/>
            <person name="Geml J."/>
            <person name="Haridas S."/>
            <person name="Hughes K."/>
            <person name="Justo A."/>
            <person name="Karasinski D."/>
            <person name="Kautmanova I."/>
            <person name="Kiss B."/>
            <person name="Kocsube S."/>
            <person name="Kotiranta H."/>
            <person name="LaButti K.M."/>
            <person name="Lechner B.E."/>
            <person name="Liimatainen K."/>
            <person name="Lipzen A."/>
            <person name="Lukacs Z."/>
            <person name="Mihaltcheva S."/>
            <person name="Morgado L.N."/>
            <person name="Niskanen T."/>
            <person name="Noordeloos M.E."/>
            <person name="Ohm R.A."/>
            <person name="Ortiz-Santana B."/>
            <person name="Ovrebo C."/>
            <person name="Racz N."/>
            <person name="Riley R."/>
            <person name="Savchenko A."/>
            <person name="Shiryaev A."/>
            <person name="Soop K."/>
            <person name="Spirin V."/>
            <person name="Szebenyi C."/>
            <person name="Tomsovsky M."/>
            <person name="Tulloss R.E."/>
            <person name="Uehling J."/>
            <person name="Grigoriev I.V."/>
            <person name="Vagvolgyi C."/>
            <person name="Papp T."/>
            <person name="Martin F.M."/>
            <person name="Miettinen O."/>
            <person name="Hibbett D.S."/>
            <person name="Nagy L.G."/>
        </authorList>
    </citation>
    <scope>NUCLEOTIDE SEQUENCE [LARGE SCALE GENOMIC DNA]</scope>
    <source>
        <strain evidence="2 3">CBS 962.96</strain>
    </source>
</reference>
<feature type="compositionally biased region" description="Basic and acidic residues" evidence="1">
    <location>
        <begin position="107"/>
        <end position="123"/>
    </location>
</feature>
<accession>A0A4S8LCL1</accession>
<organism evidence="2 3">
    <name type="scientific">Dendrothele bispora (strain CBS 962.96)</name>
    <dbReference type="NCBI Taxonomy" id="1314807"/>
    <lineage>
        <taxon>Eukaryota</taxon>
        <taxon>Fungi</taxon>
        <taxon>Dikarya</taxon>
        <taxon>Basidiomycota</taxon>
        <taxon>Agaricomycotina</taxon>
        <taxon>Agaricomycetes</taxon>
        <taxon>Agaricomycetidae</taxon>
        <taxon>Agaricales</taxon>
        <taxon>Agaricales incertae sedis</taxon>
        <taxon>Dendrothele</taxon>
    </lineage>
</organism>